<dbReference type="AlphaFoldDB" id="A0A024P1T7"/>
<evidence type="ECO:0000259" key="1">
    <source>
        <dbReference type="Pfam" id="PF05598"/>
    </source>
</evidence>
<proteinExistence type="predicted"/>
<comment type="caution">
    <text evidence="2">The sequence shown here is derived from an EMBL/GenBank/DDBJ whole genome shotgun (WGS) entry which is preliminary data.</text>
</comment>
<dbReference type="InterPro" id="IPR008490">
    <property type="entry name" value="Transposase_InsH_N"/>
</dbReference>
<accession>A0A024P1T7</accession>
<dbReference type="EMBL" id="CCDI010000001">
    <property type="protein sequence ID" value="CDQ21876.1"/>
    <property type="molecule type" value="Genomic_DNA"/>
</dbReference>
<feature type="domain" description="Transposase InsH N-terminal" evidence="1">
    <location>
        <begin position="16"/>
        <end position="63"/>
    </location>
</feature>
<evidence type="ECO:0000313" key="2">
    <source>
        <dbReference type="EMBL" id="CDQ21876.1"/>
    </source>
</evidence>
<name>A0A024P1T7_9BACI</name>
<gene>
    <name evidence="2" type="ORF">BN983_00071</name>
</gene>
<keyword evidence="3" id="KW-1185">Reference proteome</keyword>
<dbReference type="Pfam" id="PF05598">
    <property type="entry name" value="DUF772"/>
    <property type="match status" value="1"/>
</dbReference>
<organism evidence="2 3">
    <name type="scientific">Halobacillus karajensis</name>
    <dbReference type="NCBI Taxonomy" id="195088"/>
    <lineage>
        <taxon>Bacteria</taxon>
        <taxon>Bacillati</taxon>
        <taxon>Bacillota</taxon>
        <taxon>Bacilli</taxon>
        <taxon>Bacillales</taxon>
        <taxon>Bacillaceae</taxon>
        <taxon>Halobacillus</taxon>
    </lineage>
</organism>
<sequence length="63" mass="7682">MFQSRKDRQNELEMVTIEELVPEDHLLRKIDQYIDFSFIPEKVRSFYSEDNGRPSLDPVFYLR</sequence>
<reference evidence="2 3" key="2">
    <citation type="submission" date="2014-05" db="EMBL/GenBank/DDBJ databases">
        <title>Draft genome sequence of Halobacillus karajensis HK-03.</title>
        <authorList>
            <person name="Khelaifia S."/>
            <person name="Croce O."/>
            <person name="Lagier J.C."/>
            <person name="Raoult D."/>
        </authorList>
    </citation>
    <scope>NUCLEOTIDE SEQUENCE [LARGE SCALE GENOMIC DNA]</scope>
    <source>
        <strain evidence="2 3">HD-03</strain>
    </source>
</reference>
<protein>
    <recommendedName>
        <fullName evidence="1">Transposase InsH N-terminal domain-containing protein</fullName>
    </recommendedName>
</protein>
<dbReference type="Proteomes" id="UP000028868">
    <property type="component" value="Unassembled WGS sequence"/>
</dbReference>
<reference evidence="3" key="1">
    <citation type="submission" date="2014-03" db="EMBL/GenBank/DDBJ databases">
        <authorList>
            <person name="Urmite Genomes U."/>
        </authorList>
    </citation>
    <scope>NUCLEOTIDE SEQUENCE [LARGE SCALE GENOMIC DNA]</scope>
    <source>
        <strain evidence="3">HD-03</strain>
    </source>
</reference>
<evidence type="ECO:0000313" key="3">
    <source>
        <dbReference type="Proteomes" id="UP000028868"/>
    </source>
</evidence>